<dbReference type="InterPro" id="IPR013126">
    <property type="entry name" value="Hsp_70_fam"/>
</dbReference>
<dbReference type="PANTHER" id="PTHR19375">
    <property type="entry name" value="HEAT SHOCK PROTEIN 70KDA"/>
    <property type="match status" value="1"/>
</dbReference>
<dbReference type="Gene3D" id="3.30.420.40">
    <property type="match status" value="3"/>
</dbReference>
<dbReference type="RefSeq" id="WP_072343822.1">
    <property type="nucleotide sequence ID" value="NZ_FPKU01000002.1"/>
</dbReference>
<reference evidence="4 5" key="1">
    <citation type="submission" date="2016-11" db="EMBL/GenBank/DDBJ databases">
        <authorList>
            <person name="Jaros S."/>
            <person name="Januszkiewicz K."/>
            <person name="Wedrychowicz H."/>
        </authorList>
    </citation>
    <scope>NUCLEOTIDE SEQUENCE [LARGE SCALE GENOMIC DNA]</scope>
    <source>
        <strain evidence="4 5">ATCC 23634</strain>
    </source>
</reference>
<dbReference type="PROSITE" id="PS00329">
    <property type="entry name" value="HSP70_2"/>
    <property type="match status" value="1"/>
</dbReference>
<dbReference type="PRINTS" id="PR00301">
    <property type="entry name" value="HEATSHOCK70"/>
</dbReference>
<accession>A0A1K2HZQ4</accession>
<dbReference type="GO" id="GO:0140662">
    <property type="term" value="F:ATP-dependent protein folding chaperone"/>
    <property type="evidence" value="ECO:0007669"/>
    <property type="project" value="InterPro"/>
</dbReference>
<evidence type="ECO:0000256" key="3">
    <source>
        <dbReference type="ARBA" id="ARBA00022840"/>
    </source>
</evidence>
<dbReference type="InterPro" id="IPR042054">
    <property type="entry name" value="YegD-like"/>
</dbReference>
<dbReference type="InterPro" id="IPR043129">
    <property type="entry name" value="ATPase_NBD"/>
</dbReference>
<proteinExistence type="inferred from homology"/>
<organism evidence="4 5">
    <name type="scientific">Devosia enhydra</name>
    <dbReference type="NCBI Taxonomy" id="665118"/>
    <lineage>
        <taxon>Bacteria</taxon>
        <taxon>Pseudomonadati</taxon>
        <taxon>Pseudomonadota</taxon>
        <taxon>Alphaproteobacteria</taxon>
        <taxon>Hyphomicrobiales</taxon>
        <taxon>Devosiaceae</taxon>
        <taxon>Devosia</taxon>
    </lineage>
</organism>
<keyword evidence="3" id="KW-0067">ATP-binding</keyword>
<dbReference type="AlphaFoldDB" id="A0A1K2HZQ4"/>
<evidence type="ECO:0000313" key="5">
    <source>
        <dbReference type="Proteomes" id="UP000183447"/>
    </source>
</evidence>
<protein>
    <submittedName>
        <fullName evidence="4">Hypothetical chaperone protein</fullName>
    </submittedName>
</protein>
<dbReference type="OrthoDB" id="9807934at2"/>
<gene>
    <name evidence="4" type="ORF">SAMN02983003_2668</name>
</gene>
<dbReference type="InterPro" id="IPR018181">
    <property type="entry name" value="Heat_shock_70_CS"/>
</dbReference>
<dbReference type="SUPFAM" id="SSF53067">
    <property type="entry name" value="Actin-like ATPase domain"/>
    <property type="match status" value="2"/>
</dbReference>
<dbReference type="CDD" id="cd10231">
    <property type="entry name" value="ASKHA_NBD_HSP70_YegD-like"/>
    <property type="match status" value="1"/>
</dbReference>
<comment type="similarity">
    <text evidence="1">Belongs to the heat shock protein 70 family.</text>
</comment>
<keyword evidence="2" id="KW-0547">Nucleotide-binding</keyword>
<name>A0A1K2HZQ4_9HYPH</name>
<dbReference type="Proteomes" id="UP000183447">
    <property type="component" value="Unassembled WGS sequence"/>
</dbReference>
<evidence type="ECO:0000313" key="4">
    <source>
        <dbReference type="EMBL" id="SFZ85503.1"/>
    </source>
</evidence>
<evidence type="ECO:0000256" key="1">
    <source>
        <dbReference type="ARBA" id="ARBA00007381"/>
    </source>
</evidence>
<dbReference type="Pfam" id="PF00012">
    <property type="entry name" value="HSP70"/>
    <property type="match status" value="2"/>
</dbReference>
<dbReference type="GO" id="GO:0005524">
    <property type="term" value="F:ATP binding"/>
    <property type="evidence" value="ECO:0007669"/>
    <property type="project" value="UniProtKB-KW"/>
</dbReference>
<dbReference type="STRING" id="665118.SAMN02983003_2668"/>
<dbReference type="EMBL" id="FPKU01000002">
    <property type="protein sequence ID" value="SFZ85503.1"/>
    <property type="molecule type" value="Genomic_DNA"/>
</dbReference>
<evidence type="ECO:0000256" key="2">
    <source>
        <dbReference type="ARBA" id="ARBA00022741"/>
    </source>
</evidence>
<keyword evidence="5" id="KW-1185">Reference proteome</keyword>
<sequence>MALSCGLDFGTSNSTLGRVGSDGVPRLVALEAGQSTIPSVLFFGFEDNDLHFGRAAIAEYVAGADGRLMRSLKSVLGTALFADTTRIKARKFGFGEIIGMFVAEMKRRAESELGAELDQVVMGRPVHFVDDDPVADRAAQDQLEAAVRAQGFADIAFQFEPIAAALEYERQVTAERLALIVDLGGGTSDFSLVRVAPERRKLADRSGDILATAGVHIGGTDFDRLLAKARVMPELGMGSLTRDGKRYLPVAPYVDLSTWHRINRLYDPQAIRDLRSTVREAARPELVETMLMLVEDRLGHKLIGAVEEAKIALSSEDSREFRFPVRERVISARMTSAELAAALSDAIARLEATIGETLKRSGVKAEAVDSLILTGGSTLVPAVANRLAALFPAAELVRTDVLGSVGLGLALEAERVFGPSQLARPHRAAAQ</sequence>